<accession>A0ABP0L9W4</accession>
<reference evidence="1 2" key="1">
    <citation type="submission" date="2024-02" db="EMBL/GenBank/DDBJ databases">
        <authorList>
            <person name="Chen Y."/>
            <person name="Shah S."/>
            <person name="Dougan E. K."/>
            <person name="Thang M."/>
            <person name="Chan C."/>
        </authorList>
    </citation>
    <scope>NUCLEOTIDE SEQUENCE [LARGE SCALE GENOMIC DNA]</scope>
</reference>
<keyword evidence="2" id="KW-1185">Reference proteome</keyword>
<dbReference type="PANTHER" id="PTHR15615">
    <property type="match status" value="1"/>
</dbReference>
<dbReference type="Proteomes" id="UP001642464">
    <property type="component" value="Unassembled WGS sequence"/>
</dbReference>
<dbReference type="EMBL" id="CAXAMM010014958">
    <property type="protein sequence ID" value="CAK9035135.1"/>
    <property type="molecule type" value="Genomic_DNA"/>
</dbReference>
<protein>
    <submittedName>
        <fullName evidence="1">Cyclin-Y-like protein 2</fullName>
    </submittedName>
</protein>
<dbReference type="InterPro" id="IPR013922">
    <property type="entry name" value="Cyclin_PHO80-like"/>
</dbReference>
<sequence length="193" mass="21618">GIFSVSAFIVSVIYLSRFKESSRITLHACTWRPLFLTSLLLADKMWEDKPVRNSSLAKLFPVLSNVELNRMESQFLDEIKFNVLVKPDLFCSFCEKLLAEQVHQEISRCVIQSEYAVTLQAECVDSIPAKVPNGKPQAQAHCGPLRPLGRIGVHWPVEGKPYSTNRRWDNAIIRSDTVRIQAVSGQAGGGSFL</sequence>
<evidence type="ECO:0000313" key="1">
    <source>
        <dbReference type="EMBL" id="CAK9035135.1"/>
    </source>
</evidence>
<dbReference type="Pfam" id="PF08613">
    <property type="entry name" value="Cyclin"/>
    <property type="match status" value="1"/>
</dbReference>
<dbReference type="InterPro" id="IPR036915">
    <property type="entry name" value="Cyclin-like_sf"/>
</dbReference>
<name>A0ABP0L9W4_9DINO</name>
<comment type="caution">
    <text evidence="1">The sequence shown here is derived from an EMBL/GenBank/DDBJ whole genome shotgun (WGS) entry which is preliminary data.</text>
</comment>
<proteinExistence type="predicted"/>
<evidence type="ECO:0000313" key="2">
    <source>
        <dbReference type="Proteomes" id="UP001642464"/>
    </source>
</evidence>
<dbReference type="CDD" id="cd20540">
    <property type="entry name" value="CYCLIN_CCNY_like"/>
    <property type="match status" value="1"/>
</dbReference>
<dbReference type="Gene3D" id="1.10.472.10">
    <property type="entry name" value="Cyclin-like"/>
    <property type="match status" value="1"/>
</dbReference>
<dbReference type="SUPFAM" id="SSF47954">
    <property type="entry name" value="Cyclin-like"/>
    <property type="match status" value="1"/>
</dbReference>
<gene>
    <name evidence="1" type="ORF">SCF082_LOCUS21149</name>
</gene>
<dbReference type="PANTHER" id="PTHR15615:SF108">
    <property type="entry name" value="PROTEIN CNPPD1"/>
    <property type="match status" value="1"/>
</dbReference>
<feature type="non-terminal residue" evidence="1">
    <location>
        <position position="1"/>
    </location>
</feature>
<organism evidence="1 2">
    <name type="scientific">Durusdinium trenchii</name>
    <dbReference type="NCBI Taxonomy" id="1381693"/>
    <lineage>
        <taxon>Eukaryota</taxon>
        <taxon>Sar</taxon>
        <taxon>Alveolata</taxon>
        <taxon>Dinophyceae</taxon>
        <taxon>Suessiales</taxon>
        <taxon>Symbiodiniaceae</taxon>
        <taxon>Durusdinium</taxon>
    </lineage>
</organism>